<dbReference type="InterPro" id="IPR011993">
    <property type="entry name" value="PH-like_dom_sf"/>
</dbReference>
<sequence length="1173" mass="122793">MASPTDNSEGFFSDVRKVGYLRKPKSMHKRFFVLRAASESGPARLEYYENEKKWRHKSGAPKRSIPLESCFNINKRADSKNKHLVALYTKDEHFAIAADSEPEQESWYQALLQLHNRAKGHHHLHHHHHHHHSDVTFGGSSAGLGEAGEDSYGEVAPGPAFKEVWQVILKPKGLGQTKNLIGIYRLCLTNKTISFVKLNSDAAAVVLQLLNIRRCGHSENFFFIEVGRSAVTGPGEFWMQVDDSVVAQNMHETILEAMRAMSEEFRPRSKSQSSSNCSNPISVPLRSRHHVNNPPPSQVGLSRRSRTESVTATSPAGGGGGGPGGKPSSFRVRASSDGEGTMSRPASVDGSPVSPSANRTHSHRHRGNSRLHPPLNHSRSIPMPSSRCSPSATSPVSLSSSSTSGHGSTSDCLFPRRSSASVSGSPSDGGFISSDEYGSSPCDFRSSFRSVTPDSLGHTPPARGDEELNYICMGGKAASSCCSLAAPNGHFVPRACHPQQQPRYPTAPCCPRGGSEEVGDLEKAFRKRTHSAGTSPTISHQKTPSQSSVASIEEYTEMLPSYPCGSSRLPSYRHSAFVPTHSYPEECLEMHHLDSGHHRTSSAPHTDDGYMPMSPGVAPVPSGGGAPKGGDYMPMSPKSVSAPQQIINPGRGGRHPPATVDSNGYMMMSPSGSYSPDGGSAGYGKIWTNGTGHHPKLSVESNEGKLPCGGGDYINMSPASGSATSTPPDCYFGGAGQPGVEEAAAAHHKPIYSYFSLPRSFKHGHRRGGGGPAGEDGSPQPRAALGPGRLLYAAEDSSSSTSSDSLGGGGPGGGGEGVPAQAQPPRRVDTAVQTKGRLARPTRLSLGGPKASTLPRAREQPPLLLPPEPKSPGEYVNIEFAAGQKPAFPAAALAPGGQPAEDYVNMEPGPPRAPCPAGAAARPGRGAAPTARDYVAMQLGPAAGGGPCPDCAGGASPCSPSLLLGYAAKPPPAASPELPRPSAELPAAPPRSSALLGGPGAGSAFNRVSLSPGRSQSAKVVRADPQGGRRRHSSETFSSTPSSARGAPAGAGGPGAALPGGGAGGAEEAAKRHSSASFENVWLRPAAGEPARREQPGAGPALENGLNYIDLDLVKDFGHRRHRHLHPSAEAAGKQQQQQQPPAKPPGQPRGSGHGSEDLSAYASISFQPREEL</sequence>
<dbReference type="InterPro" id="IPR001849">
    <property type="entry name" value="PH_domain"/>
</dbReference>
<evidence type="ECO:0000313" key="7">
    <source>
        <dbReference type="EMBL" id="NXD85665.1"/>
    </source>
</evidence>
<comment type="caution">
    <text evidence="7">The sequence shown here is derived from an EMBL/GenBank/DDBJ whole genome shotgun (WGS) entry which is preliminary data.</text>
</comment>
<keyword evidence="2" id="KW-0677">Repeat</keyword>
<keyword evidence="3" id="KW-0807">Transducer</keyword>
<dbReference type="OrthoDB" id="946068at2759"/>
<dbReference type="Proteomes" id="UP000648918">
    <property type="component" value="Unassembled WGS sequence"/>
</dbReference>
<dbReference type="GO" id="GO:0005158">
    <property type="term" value="F:insulin receptor binding"/>
    <property type="evidence" value="ECO:0007669"/>
    <property type="project" value="InterPro"/>
</dbReference>
<feature type="domain" description="PH" evidence="5">
    <location>
        <begin position="14"/>
        <end position="116"/>
    </location>
</feature>
<feature type="compositionally biased region" description="Low complexity" evidence="4">
    <location>
        <begin position="1131"/>
        <end position="1141"/>
    </location>
</feature>
<dbReference type="PRINTS" id="PR00628">
    <property type="entry name" value="INSULINRSI"/>
</dbReference>
<feature type="compositionally biased region" description="Polar residues" evidence="4">
    <location>
        <begin position="1006"/>
        <end position="1018"/>
    </location>
</feature>
<feature type="compositionally biased region" description="Gly residues" evidence="4">
    <location>
        <begin position="806"/>
        <end position="817"/>
    </location>
</feature>
<dbReference type="SMART" id="SM00233">
    <property type="entry name" value="PH"/>
    <property type="match status" value="1"/>
</dbReference>
<evidence type="ECO:0000256" key="2">
    <source>
        <dbReference type="ARBA" id="ARBA00022737"/>
    </source>
</evidence>
<dbReference type="GO" id="GO:0005829">
    <property type="term" value="C:cytosol"/>
    <property type="evidence" value="ECO:0007669"/>
    <property type="project" value="TreeGrafter"/>
</dbReference>
<dbReference type="Gene3D" id="2.30.29.30">
    <property type="entry name" value="Pleckstrin-homology domain (PH domain)/Phosphotyrosine-binding domain (PTB)"/>
    <property type="match status" value="2"/>
</dbReference>
<feature type="compositionally biased region" description="Low complexity" evidence="4">
    <location>
        <begin position="418"/>
        <end position="430"/>
    </location>
</feature>
<dbReference type="PROSITE" id="PS51064">
    <property type="entry name" value="IRS_PTB"/>
    <property type="match status" value="1"/>
</dbReference>
<feature type="region of interest" description="Disordered" evidence="4">
    <location>
        <begin position="526"/>
        <end position="550"/>
    </location>
</feature>
<feature type="compositionally biased region" description="Basic residues" evidence="4">
    <location>
        <begin position="360"/>
        <end position="369"/>
    </location>
</feature>
<evidence type="ECO:0000259" key="6">
    <source>
        <dbReference type="PROSITE" id="PS51064"/>
    </source>
</evidence>
<dbReference type="InterPro" id="IPR039011">
    <property type="entry name" value="IRS"/>
</dbReference>
<feature type="compositionally biased region" description="Low complexity" evidence="4">
    <location>
        <begin position="975"/>
        <end position="984"/>
    </location>
</feature>
<feature type="region of interest" description="Disordered" evidence="4">
    <location>
        <begin position="894"/>
        <end position="927"/>
    </location>
</feature>
<dbReference type="GO" id="GO:0043548">
    <property type="term" value="F:phosphatidylinositol 3-kinase binding"/>
    <property type="evidence" value="ECO:0007669"/>
    <property type="project" value="UniProtKB-ARBA"/>
</dbReference>
<dbReference type="Pfam" id="PF00169">
    <property type="entry name" value="PH"/>
    <property type="match status" value="1"/>
</dbReference>
<name>A0A851Z3R3_9AVES</name>
<dbReference type="AlphaFoldDB" id="A0A851Z3R3"/>
<feature type="region of interest" description="Disordered" evidence="4">
    <location>
        <begin position="119"/>
        <end position="140"/>
    </location>
</feature>
<evidence type="ECO:0000259" key="5">
    <source>
        <dbReference type="PROSITE" id="PS50003"/>
    </source>
</evidence>
<evidence type="ECO:0000256" key="4">
    <source>
        <dbReference type="SAM" id="MobiDB-lite"/>
    </source>
</evidence>
<evidence type="ECO:0000256" key="1">
    <source>
        <dbReference type="ARBA" id="ARBA00022553"/>
    </source>
</evidence>
<feature type="compositionally biased region" description="Low complexity" evidence="4">
    <location>
        <begin position="1035"/>
        <end position="1048"/>
    </location>
</feature>
<feature type="compositionally biased region" description="Low complexity" evidence="4">
    <location>
        <begin position="270"/>
        <end position="282"/>
    </location>
</feature>
<evidence type="ECO:0000313" key="8">
    <source>
        <dbReference type="Proteomes" id="UP000648918"/>
    </source>
</evidence>
<dbReference type="PROSITE" id="PS50003">
    <property type="entry name" value="PH_DOMAIN"/>
    <property type="match status" value="1"/>
</dbReference>
<keyword evidence="8" id="KW-1185">Reference proteome</keyword>
<feature type="compositionally biased region" description="Gly residues" evidence="4">
    <location>
        <begin position="316"/>
        <end position="325"/>
    </location>
</feature>
<gene>
    <name evidence="7" type="primary">Irs1</name>
    <name evidence="7" type="ORF">HALSEN_R14918</name>
</gene>
<dbReference type="SMART" id="SM00310">
    <property type="entry name" value="PTBI"/>
    <property type="match status" value="1"/>
</dbReference>
<dbReference type="SMART" id="SM01244">
    <property type="entry name" value="IRS"/>
    <property type="match status" value="1"/>
</dbReference>
<dbReference type="PANTHER" id="PTHR10614:SF11">
    <property type="entry name" value="INSULIN RECEPTOR SUBSTRATE 1"/>
    <property type="match status" value="1"/>
</dbReference>
<keyword evidence="1" id="KW-0597">Phosphoprotein</keyword>
<protein>
    <submittedName>
        <fullName evidence="7">IRS1 protein</fullName>
    </submittedName>
</protein>
<feature type="compositionally biased region" description="Basic residues" evidence="4">
    <location>
        <begin position="119"/>
        <end position="132"/>
    </location>
</feature>
<dbReference type="SUPFAM" id="SSF50729">
    <property type="entry name" value="PH domain-like"/>
    <property type="match status" value="2"/>
</dbReference>
<dbReference type="GO" id="GO:0005886">
    <property type="term" value="C:plasma membrane"/>
    <property type="evidence" value="ECO:0007669"/>
    <property type="project" value="TreeGrafter"/>
</dbReference>
<dbReference type="EMBL" id="WBNJ01000455">
    <property type="protein sequence ID" value="NXD85665.1"/>
    <property type="molecule type" value="Genomic_DNA"/>
</dbReference>
<dbReference type="PANTHER" id="PTHR10614">
    <property type="entry name" value="INSULIN RECEPTOR SUBSTRATE"/>
    <property type="match status" value="1"/>
</dbReference>
<feature type="non-terminal residue" evidence="7">
    <location>
        <position position="1"/>
    </location>
</feature>
<dbReference type="Pfam" id="PF02174">
    <property type="entry name" value="IRS"/>
    <property type="match status" value="1"/>
</dbReference>
<reference evidence="7" key="1">
    <citation type="submission" date="2019-09" db="EMBL/GenBank/DDBJ databases">
        <title>Bird 10,000 Genomes (B10K) Project - Family phase.</title>
        <authorList>
            <person name="Zhang G."/>
        </authorList>
    </citation>
    <scope>NUCLEOTIDE SEQUENCE</scope>
    <source>
        <strain evidence="7">B10K-DU-024-03</strain>
        <tissue evidence="7">Muscle</tissue>
    </source>
</reference>
<dbReference type="CDD" id="cd01204">
    <property type="entry name" value="PTB_IRS"/>
    <property type="match status" value="1"/>
</dbReference>
<dbReference type="GO" id="GO:0009967">
    <property type="term" value="P:positive regulation of signal transduction"/>
    <property type="evidence" value="ECO:0007669"/>
    <property type="project" value="UniProtKB-ARBA"/>
</dbReference>
<dbReference type="FunFam" id="2.30.29.30:FF:000029">
    <property type="entry name" value="Insulin receptor substrate 1"/>
    <property type="match status" value="1"/>
</dbReference>
<dbReference type="CDD" id="cd01257">
    <property type="entry name" value="PH_IRS"/>
    <property type="match status" value="1"/>
</dbReference>
<dbReference type="GO" id="GO:0030159">
    <property type="term" value="F:signaling receptor complex adaptor activity"/>
    <property type="evidence" value="ECO:0007669"/>
    <property type="project" value="UniProtKB-ARBA"/>
</dbReference>
<feature type="compositionally biased region" description="Gly residues" evidence="4">
    <location>
        <begin position="1049"/>
        <end position="1065"/>
    </location>
</feature>
<organism evidence="7 8">
    <name type="scientific">Halcyon senegalensis</name>
    <dbReference type="NCBI Taxonomy" id="342381"/>
    <lineage>
        <taxon>Eukaryota</taxon>
        <taxon>Metazoa</taxon>
        <taxon>Chordata</taxon>
        <taxon>Craniata</taxon>
        <taxon>Vertebrata</taxon>
        <taxon>Euteleostomi</taxon>
        <taxon>Archelosauria</taxon>
        <taxon>Archosauria</taxon>
        <taxon>Dinosauria</taxon>
        <taxon>Saurischia</taxon>
        <taxon>Theropoda</taxon>
        <taxon>Coelurosauria</taxon>
        <taxon>Aves</taxon>
        <taxon>Neognathae</taxon>
        <taxon>Neoaves</taxon>
        <taxon>Telluraves</taxon>
        <taxon>Coraciimorphae</taxon>
        <taxon>Coraciiformes</taxon>
        <taxon>Alcedinidae</taxon>
        <taxon>Halcyon</taxon>
    </lineage>
</organism>
<feature type="non-terminal residue" evidence="7">
    <location>
        <position position="1173"/>
    </location>
</feature>
<evidence type="ECO:0000256" key="3">
    <source>
        <dbReference type="ARBA" id="ARBA00023224"/>
    </source>
</evidence>
<proteinExistence type="predicted"/>
<accession>A0A851Z3R3</accession>
<feature type="domain" description="IRS-type PTB" evidence="6">
    <location>
        <begin position="161"/>
        <end position="265"/>
    </location>
</feature>
<feature type="region of interest" description="Disordered" evidence="4">
    <location>
        <begin position="263"/>
        <end position="436"/>
    </location>
</feature>
<feature type="compositionally biased region" description="Low complexity" evidence="4">
    <location>
        <begin position="915"/>
        <end position="927"/>
    </location>
</feature>
<feature type="compositionally biased region" description="Low complexity" evidence="4">
    <location>
        <begin position="389"/>
        <end position="410"/>
    </location>
</feature>
<dbReference type="InterPro" id="IPR002404">
    <property type="entry name" value="IRS_PTB"/>
</dbReference>
<feature type="compositionally biased region" description="Polar residues" evidence="4">
    <location>
        <begin position="531"/>
        <end position="550"/>
    </location>
</feature>
<dbReference type="FunFam" id="2.30.29.30:FF:000129">
    <property type="entry name" value="Insulin receptor substrate 1"/>
    <property type="match status" value="1"/>
</dbReference>
<dbReference type="GO" id="GO:0008286">
    <property type="term" value="P:insulin receptor signaling pathway"/>
    <property type="evidence" value="ECO:0007669"/>
    <property type="project" value="InterPro"/>
</dbReference>
<feature type="region of interest" description="Disordered" evidence="4">
    <location>
        <begin position="762"/>
        <end position="872"/>
    </location>
</feature>
<feature type="region of interest" description="Disordered" evidence="4">
    <location>
        <begin position="962"/>
        <end position="1173"/>
    </location>
</feature>